<protein>
    <submittedName>
        <fullName evidence="1">Uncharacterized protein</fullName>
    </submittedName>
</protein>
<sequence>MVNKSFVILFDPIRQIAKLAKYHLSAFLAVPNIRTEGKTASRPYNKKKGVSLLVILMVTL</sequence>
<reference evidence="1 2" key="1">
    <citation type="journal article" date="2018" name="Sci. Rep.">
        <title>Genomic signatures of local adaptation to the degree of environmental predictability in rotifers.</title>
        <authorList>
            <person name="Franch-Gras L."/>
            <person name="Hahn C."/>
            <person name="Garcia-Roger E.M."/>
            <person name="Carmona M.J."/>
            <person name="Serra M."/>
            <person name="Gomez A."/>
        </authorList>
    </citation>
    <scope>NUCLEOTIDE SEQUENCE [LARGE SCALE GENOMIC DNA]</scope>
    <source>
        <strain evidence="1">HYR1</strain>
    </source>
</reference>
<accession>A0A3M7PJH1</accession>
<evidence type="ECO:0000313" key="2">
    <source>
        <dbReference type="Proteomes" id="UP000276133"/>
    </source>
</evidence>
<dbReference type="Proteomes" id="UP000276133">
    <property type="component" value="Unassembled WGS sequence"/>
</dbReference>
<keyword evidence="2" id="KW-1185">Reference proteome</keyword>
<name>A0A3M7PJH1_BRAPC</name>
<organism evidence="1 2">
    <name type="scientific">Brachionus plicatilis</name>
    <name type="common">Marine rotifer</name>
    <name type="synonym">Brachionus muelleri</name>
    <dbReference type="NCBI Taxonomy" id="10195"/>
    <lineage>
        <taxon>Eukaryota</taxon>
        <taxon>Metazoa</taxon>
        <taxon>Spiralia</taxon>
        <taxon>Gnathifera</taxon>
        <taxon>Rotifera</taxon>
        <taxon>Eurotatoria</taxon>
        <taxon>Monogononta</taxon>
        <taxon>Pseudotrocha</taxon>
        <taxon>Ploima</taxon>
        <taxon>Brachionidae</taxon>
        <taxon>Brachionus</taxon>
    </lineage>
</organism>
<dbReference type="EMBL" id="REGN01010505">
    <property type="protein sequence ID" value="RMZ98874.1"/>
    <property type="molecule type" value="Genomic_DNA"/>
</dbReference>
<comment type="caution">
    <text evidence="1">The sequence shown here is derived from an EMBL/GenBank/DDBJ whole genome shotgun (WGS) entry which is preliminary data.</text>
</comment>
<proteinExistence type="predicted"/>
<evidence type="ECO:0000313" key="1">
    <source>
        <dbReference type="EMBL" id="RMZ98874.1"/>
    </source>
</evidence>
<dbReference type="AlphaFoldDB" id="A0A3M7PJH1"/>
<gene>
    <name evidence="1" type="ORF">BpHYR1_015048</name>
</gene>